<reference evidence="3" key="1">
    <citation type="submission" date="2018-02" db="EMBL/GenBank/DDBJ databases">
        <title>Genome sequencing of Solimonas sp. HR-BB.</title>
        <authorList>
            <person name="Lee Y."/>
            <person name="Jeon C.O."/>
        </authorList>
    </citation>
    <scope>NUCLEOTIDE SEQUENCE [LARGE SCALE GENOMIC DNA]</scope>
    <source>
        <strain evidence="3">HR-E</strain>
    </source>
</reference>
<dbReference type="InterPro" id="IPR036412">
    <property type="entry name" value="HAD-like_sf"/>
</dbReference>
<dbReference type="InterPro" id="IPR051540">
    <property type="entry name" value="S-2-haloacid_dehalogenase"/>
</dbReference>
<dbReference type="RefSeq" id="WP_241146693.1">
    <property type="nucleotide sequence ID" value="NZ_PTQZ01000010.1"/>
</dbReference>
<dbReference type="SUPFAM" id="SSF56784">
    <property type="entry name" value="HAD-like"/>
    <property type="match status" value="1"/>
</dbReference>
<dbReference type="InterPro" id="IPR023214">
    <property type="entry name" value="HAD_sf"/>
</dbReference>
<dbReference type="PANTHER" id="PTHR43316:SF8">
    <property type="entry name" value="HAD FAMILY HYDROLASE"/>
    <property type="match status" value="1"/>
</dbReference>
<organism evidence="2 3">
    <name type="scientific">Amnimonas aquatica</name>
    <dbReference type="NCBI Taxonomy" id="2094561"/>
    <lineage>
        <taxon>Bacteria</taxon>
        <taxon>Pseudomonadati</taxon>
        <taxon>Pseudomonadota</taxon>
        <taxon>Gammaproteobacteria</taxon>
        <taxon>Moraxellales</taxon>
        <taxon>Moraxellaceae</taxon>
        <taxon>Amnimonas</taxon>
    </lineage>
</organism>
<dbReference type="Proteomes" id="UP000243900">
    <property type="component" value="Unassembled WGS sequence"/>
</dbReference>
<gene>
    <name evidence="2" type="ORF">C5O18_01110</name>
</gene>
<accession>A0A2P6AUV6</accession>
<dbReference type="EMBL" id="PTQZ01000010">
    <property type="protein sequence ID" value="PQA51801.1"/>
    <property type="molecule type" value="Genomic_DNA"/>
</dbReference>
<dbReference type="PANTHER" id="PTHR43316">
    <property type="entry name" value="HYDROLASE, HALOACID DELAHOGENASE-RELATED"/>
    <property type="match status" value="1"/>
</dbReference>
<dbReference type="Pfam" id="PF00702">
    <property type="entry name" value="Hydrolase"/>
    <property type="match status" value="1"/>
</dbReference>
<evidence type="ECO:0000313" key="3">
    <source>
        <dbReference type="Proteomes" id="UP000243900"/>
    </source>
</evidence>
<protein>
    <submittedName>
        <fullName evidence="2">HAD family hydrolase</fullName>
    </submittedName>
</protein>
<dbReference type="AlphaFoldDB" id="A0A2P6AUV6"/>
<dbReference type="Gene3D" id="3.40.50.1000">
    <property type="entry name" value="HAD superfamily/HAD-like"/>
    <property type="match status" value="1"/>
</dbReference>
<proteinExistence type="predicted"/>
<name>A0A2P6AUV6_9GAMM</name>
<evidence type="ECO:0000313" key="2">
    <source>
        <dbReference type="EMBL" id="PQA51801.1"/>
    </source>
</evidence>
<dbReference type="GO" id="GO:0016787">
    <property type="term" value="F:hydrolase activity"/>
    <property type="evidence" value="ECO:0007669"/>
    <property type="project" value="UniProtKB-KW"/>
</dbReference>
<evidence type="ECO:0000256" key="1">
    <source>
        <dbReference type="ARBA" id="ARBA00022801"/>
    </source>
</evidence>
<comment type="caution">
    <text evidence="2">The sequence shown here is derived from an EMBL/GenBank/DDBJ whole genome shotgun (WGS) entry which is preliminary data.</text>
</comment>
<feature type="non-terminal residue" evidence="2">
    <location>
        <position position="125"/>
    </location>
</feature>
<keyword evidence="1 2" id="KW-0378">Hydrolase</keyword>
<sequence>MPGIRLITFDLDDTLWDTGDVIARAEQAMLAWLDAQRPDWRRLGIDGLRAARREVAGEHPEIAHDFTALRLAVVQRLLSRSGYSAALAASGAEAAFAAFYDERNRVRLFDGVADTLHLLSRRYTL</sequence>
<dbReference type="Gene3D" id="1.20.120.1600">
    <property type="match status" value="1"/>
</dbReference>
<keyword evidence="3" id="KW-1185">Reference proteome</keyword>